<dbReference type="AlphaFoldDB" id="A0A243WAG2"/>
<comment type="function">
    <text evidence="13">Catalyzes the phosphorylation of ribose at O-5 in a reaction requiring ATP and magnesium. The resulting D-ribose-5-phosphate can then be used either for sythesis of nucleotides, histidine, and tryptophan, or as a component of the pentose phosphate pathway.</text>
</comment>
<keyword evidence="5 13" id="KW-0808">Transferase</keyword>
<evidence type="ECO:0000256" key="5">
    <source>
        <dbReference type="ARBA" id="ARBA00022679"/>
    </source>
</evidence>
<feature type="binding site" evidence="13">
    <location>
        <position position="250"/>
    </location>
    <ligand>
        <name>K(+)</name>
        <dbReference type="ChEBI" id="CHEBI:29103"/>
    </ligand>
</feature>
<evidence type="ECO:0000313" key="15">
    <source>
        <dbReference type="EMBL" id="OUJ72359.1"/>
    </source>
</evidence>
<comment type="caution">
    <text evidence="13">Lacks conserved residue(s) required for the propagation of feature annotation.</text>
</comment>
<evidence type="ECO:0000256" key="4">
    <source>
        <dbReference type="ARBA" id="ARBA00022490"/>
    </source>
</evidence>
<protein>
    <recommendedName>
        <fullName evidence="3 13">Ribokinase</fullName>
        <shortName evidence="13">RK</shortName>
        <ecNumber evidence="2 13">2.7.1.15</ecNumber>
    </recommendedName>
</protein>
<dbReference type="PANTHER" id="PTHR10584:SF166">
    <property type="entry name" value="RIBOKINASE"/>
    <property type="match status" value="1"/>
</dbReference>
<comment type="pathway">
    <text evidence="13">Carbohydrate metabolism; D-ribose degradation; D-ribose 5-phosphate from beta-D-ribopyranose: step 2/2.</text>
</comment>
<evidence type="ECO:0000256" key="2">
    <source>
        <dbReference type="ARBA" id="ARBA00012035"/>
    </source>
</evidence>
<keyword evidence="10 13" id="KW-0460">Magnesium</keyword>
<gene>
    <name evidence="13" type="primary">rbsK</name>
    <name evidence="15" type="ORF">BXP70_19090</name>
</gene>
<reference evidence="15 16" key="1">
    <citation type="submission" date="2017-01" db="EMBL/GenBank/DDBJ databases">
        <title>A new Hymenobacter.</title>
        <authorList>
            <person name="Liang Y."/>
            <person name="Feng F."/>
        </authorList>
    </citation>
    <scope>NUCLEOTIDE SEQUENCE [LARGE SCALE GENOMIC DNA]</scope>
    <source>
        <strain evidence="15">MIMBbqt21</strain>
    </source>
</reference>
<sequence>MNTERPLLVIVGSANTDLVVHTPQFPVPGETRLGSAFQLSCGGKGANQAVAAARLGARVALVGKVGRDDFGQRALANLQQEGLDTTHVYQHPEAATGVAIITVNAQGQNTIVVAPGANHELLPADLDQAVTLLEQAAYLVVQLEIPLPTVLYLVAWARRRGKRVVLNPAPALPLPDDVYHDLFLLTPNETEAEALTGVPVRDADSARAAAQVLRERGVRNVVVTLGAQGAFLHTATYTGLVPAPHVEAVDTTAAGDVFTGALAVALTQNLDWERAAHFACQAAAVAVTRLGAQVSAPYRHELLAS</sequence>
<feature type="binding site" evidence="13">
    <location>
        <position position="188"/>
    </location>
    <ligand>
        <name>ATP</name>
        <dbReference type="ChEBI" id="CHEBI:30616"/>
    </ligand>
</feature>
<feature type="binding site" evidence="13">
    <location>
        <begin position="255"/>
        <end position="256"/>
    </location>
    <ligand>
        <name>ATP</name>
        <dbReference type="ChEBI" id="CHEBI:30616"/>
    </ligand>
</feature>
<evidence type="ECO:0000256" key="8">
    <source>
        <dbReference type="ARBA" id="ARBA00022777"/>
    </source>
</evidence>
<evidence type="ECO:0000259" key="14">
    <source>
        <dbReference type="Pfam" id="PF00294"/>
    </source>
</evidence>
<keyword evidence="16" id="KW-1185">Reference proteome</keyword>
<evidence type="ECO:0000256" key="3">
    <source>
        <dbReference type="ARBA" id="ARBA00016943"/>
    </source>
</evidence>
<evidence type="ECO:0000256" key="7">
    <source>
        <dbReference type="ARBA" id="ARBA00022741"/>
    </source>
</evidence>
<organism evidence="15 16">
    <name type="scientific">Hymenobacter crusticola</name>
    <dbReference type="NCBI Taxonomy" id="1770526"/>
    <lineage>
        <taxon>Bacteria</taxon>
        <taxon>Pseudomonadati</taxon>
        <taxon>Bacteroidota</taxon>
        <taxon>Cytophagia</taxon>
        <taxon>Cytophagales</taxon>
        <taxon>Hymenobacteraceae</taxon>
        <taxon>Hymenobacter</taxon>
    </lineage>
</organism>
<keyword evidence="11 13" id="KW-0630">Potassium</keyword>
<evidence type="ECO:0000256" key="13">
    <source>
        <dbReference type="HAMAP-Rule" id="MF_01987"/>
    </source>
</evidence>
<dbReference type="UniPathway" id="UPA00916">
    <property type="reaction ID" value="UER00889"/>
</dbReference>
<name>A0A243WAG2_9BACT</name>
<keyword evidence="12 13" id="KW-0119">Carbohydrate metabolism</keyword>
<feature type="binding site" evidence="13">
    <location>
        <position position="256"/>
    </location>
    <ligand>
        <name>substrate</name>
    </ligand>
</feature>
<keyword evidence="7 13" id="KW-0547">Nucleotide-binding</keyword>
<dbReference type="EC" id="2.7.1.15" evidence="2 13"/>
<feature type="binding site" evidence="13">
    <location>
        <begin position="15"/>
        <end position="17"/>
    </location>
    <ligand>
        <name>substrate</name>
    </ligand>
</feature>
<comment type="similarity">
    <text evidence="13">Belongs to the carbohydrate kinase PfkB family. Ribokinase subfamily.</text>
</comment>
<evidence type="ECO:0000256" key="9">
    <source>
        <dbReference type="ARBA" id="ARBA00022840"/>
    </source>
</evidence>
<feature type="binding site" evidence="13">
    <location>
        <position position="286"/>
    </location>
    <ligand>
        <name>K(+)</name>
        <dbReference type="ChEBI" id="CHEBI:29103"/>
    </ligand>
</feature>
<feature type="binding site" evidence="13">
    <location>
        <begin position="224"/>
        <end position="229"/>
    </location>
    <ligand>
        <name>ATP</name>
        <dbReference type="ChEBI" id="CHEBI:30616"/>
    </ligand>
</feature>
<dbReference type="GO" id="GO:0005524">
    <property type="term" value="F:ATP binding"/>
    <property type="evidence" value="ECO:0007669"/>
    <property type="project" value="UniProtKB-UniRule"/>
</dbReference>
<dbReference type="FunFam" id="3.40.1190.20:FF:000012">
    <property type="entry name" value="Ribokinase"/>
    <property type="match status" value="1"/>
</dbReference>
<feature type="binding site" evidence="13">
    <location>
        <position position="295"/>
    </location>
    <ligand>
        <name>K(+)</name>
        <dbReference type="ChEBI" id="CHEBI:29103"/>
    </ligand>
</feature>
<dbReference type="InterPro" id="IPR011611">
    <property type="entry name" value="PfkB_dom"/>
</dbReference>
<keyword evidence="6 13" id="KW-0479">Metal-binding</keyword>
<dbReference type="PIRSF" id="PIRSF000535">
    <property type="entry name" value="1PFK/6PFK/LacC"/>
    <property type="match status" value="1"/>
</dbReference>
<dbReference type="HAMAP" id="MF_01987">
    <property type="entry name" value="Ribokinase"/>
    <property type="match status" value="1"/>
</dbReference>
<dbReference type="Gene3D" id="3.40.1190.20">
    <property type="match status" value="1"/>
</dbReference>
<comment type="similarity">
    <text evidence="1">Belongs to the carbohydrate kinase pfkB family.</text>
</comment>
<evidence type="ECO:0000256" key="10">
    <source>
        <dbReference type="ARBA" id="ARBA00022842"/>
    </source>
</evidence>
<feature type="domain" description="Carbohydrate kinase PfkB" evidence="14">
    <location>
        <begin position="7"/>
        <end position="297"/>
    </location>
</feature>
<feature type="binding site" evidence="13">
    <location>
        <position position="291"/>
    </location>
    <ligand>
        <name>K(+)</name>
        <dbReference type="ChEBI" id="CHEBI:29103"/>
    </ligand>
</feature>
<evidence type="ECO:0000256" key="6">
    <source>
        <dbReference type="ARBA" id="ARBA00022723"/>
    </source>
</evidence>
<keyword evidence="8 13" id="KW-0418">Kinase</keyword>
<evidence type="ECO:0000256" key="1">
    <source>
        <dbReference type="ARBA" id="ARBA00005380"/>
    </source>
</evidence>
<dbReference type="PROSITE" id="PS00584">
    <property type="entry name" value="PFKB_KINASES_2"/>
    <property type="match status" value="1"/>
</dbReference>
<dbReference type="Proteomes" id="UP000194873">
    <property type="component" value="Unassembled WGS sequence"/>
</dbReference>
<dbReference type="GO" id="GO:0019303">
    <property type="term" value="P:D-ribose catabolic process"/>
    <property type="evidence" value="ECO:0007669"/>
    <property type="project" value="UniProtKB-UniRule"/>
</dbReference>
<feature type="binding site" evidence="13">
    <location>
        <position position="289"/>
    </location>
    <ligand>
        <name>K(+)</name>
        <dbReference type="ChEBI" id="CHEBI:29103"/>
    </ligand>
</feature>
<evidence type="ECO:0000313" key="16">
    <source>
        <dbReference type="Proteomes" id="UP000194873"/>
    </source>
</evidence>
<comment type="caution">
    <text evidence="15">The sequence shown here is derived from an EMBL/GenBank/DDBJ whole genome shotgun (WGS) entry which is preliminary data.</text>
</comment>
<comment type="catalytic activity">
    <reaction evidence="13">
        <text>D-ribose + ATP = D-ribose 5-phosphate + ADP + H(+)</text>
        <dbReference type="Rhea" id="RHEA:13697"/>
        <dbReference type="ChEBI" id="CHEBI:15378"/>
        <dbReference type="ChEBI" id="CHEBI:30616"/>
        <dbReference type="ChEBI" id="CHEBI:47013"/>
        <dbReference type="ChEBI" id="CHEBI:78346"/>
        <dbReference type="ChEBI" id="CHEBI:456216"/>
        <dbReference type="EC" id="2.7.1.15"/>
    </reaction>
</comment>
<dbReference type="InterPro" id="IPR002139">
    <property type="entry name" value="Ribo/fructo_kinase"/>
</dbReference>
<comment type="subcellular location">
    <subcellularLocation>
        <location evidence="13">Cytoplasm</location>
    </subcellularLocation>
</comment>
<dbReference type="GO" id="GO:0005829">
    <property type="term" value="C:cytosol"/>
    <property type="evidence" value="ECO:0007669"/>
    <property type="project" value="TreeGrafter"/>
</dbReference>
<evidence type="ECO:0000256" key="11">
    <source>
        <dbReference type="ARBA" id="ARBA00022958"/>
    </source>
</evidence>
<feature type="binding site" evidence="13">
    <location>
        <position position="144"/>
    </location>
    <ligand>
        <name>substrate</name>
    </ligand>
</feature>
<dbReference type="InterPro" id="IPR011877">
    <property type="entry name" value="Ribokinase"/>
</dbReference>
<comment type="activity regulation">
    <text evidence="13">Activated by a monovalent cation that binds near, but not in, the active site. The most likely occupant of the site in vivo is potassium. Ion binding induces a conformational change that may alter substrate affinity.</text>
</comment>
<keyword evidence="9 13" id="KW-0067">ATP-binding</keyword>
<dbReference type="InterPro" id="IPR002173">
    <property type="entry name" value="Carboh/pur_kinase_PfkB_CS"/>
</dbReference>
<dbReference type="Pfam" id="PF00294">
    <property type="entry name" value="PfkB"/>
    <property type="match status" value="1"/>
</dbReference>
<feature type="binding site" evidence="13">
    <location>
        <position position="252"/>
    </location>
    <ligand>
        <name>K(+)</name>
        <dbReference type="ChEBI" id="CHEBI:29103"/>
    </ligand>
</feature>
<comment type="cofactor">
    <cofactor evidence="13">
        <name>Mg(2+)</name>
        <dbReference type="ChEBI" id="CHEBI:18420"/>
    </cofactor>
    <text evidence="13">Requires a divalent cation, most likely magnesium in vivo, as an electrophilic catalyst to aid phosphoryl group transfer. It is the chelate of the metal and the nucleotide that is the actual substrate.</text>
</comment>
<evidence type="ECO:0000256" key="12">
    <source>
        <dbReference type="ARBA" id="ARBA00023277"/>
    </source>
</evidence>
<dbReference type="InterPro" id="IPR017583">
    <property type="entry name" value="Tagatose/fructose_Pkinase"/>
</dbReference>
<dbReference type="NCBIfam" id="NF008353">
    <property type="entry name" value="PRK11142.1"/>
    <property type="match status" value="1"/>
</dbReference>
<dbReference type="CDD" id="cd01174">
    <property type="entry name" value="ribokinase"/>
    <property type="match status" value="1"/>
</dbReference>
<dbReference type="OrthoDB" id="9775849at2"/>
<dbReference type="GO" id="GO:0004747">
    <property type="term" value="F:ribokinase activity"/>
    <property type="evidence" value="ECO:0007669"/>
    <property type="project" value="UniProtKB-UniRule"/>
</dbReference>
<proteinExistence type="inferred from homology"/>
<dbReference type="PANTHER" id="PTHR10584">
    <property type="entry name" value="SUGAR KINASE"/>
    <property type="match status" value="1"/>
</dbReference>
<dbReference type="NCBIfam" id="TIGR02152">
    <property type="entry name" value="D_ribokin_bact"/>
    <property type="match status" value="1"/>
</dbReference>
<comment type="subunit">
    <text evidence="13">Homodimer.</text>
</comment>
<dbReference type="InterPro" id="IPR029056">
    <property type="entry name" value="Ribokinase-like"/>
</dbReference>
<keyword evidence="4 13" id="KW-0963">Cytoplasm</keyword>
<feature type="active site" description="Proton acceptor" evidence="13">
    <location>
        <position position="256"/>
    </location>
</feature>
<dbReference type="PRINTS" id="PR00990">
    <property type="entry name" value="RIBOKINASE"/>
</dbReference>
<dbReference type="EMBL" id="MTSE01000011">
    <property type="protein sequence ID" value="OUJ72359.1"/>
    <property type="molecule type" value="Genomic_DNA"/>
</dbReference>
<feature type="binding site" evidence="13">
    <location>
        <begin position="43"/>
        <end position="47"/>
    </location>
    <ligand>
        <name>substrate</name>
    </ligand>
</feature>
<dbReference type="SUPFAM" id="SSF53613">
    <property type="entry name" value="Ribokinase-like"/>
    <property type="match status" value="1"/>
</dbReference>
<dbReference type="GO" id="GO:0046872">
    <property type="term" value="F:metal ion binding"/>
    <property type="evidence" value="ECO:0007669"/>
    <property type="project" value="UniProtKB-KW"/>
</dbReference>
<accession>A0A243WAG2</accession>